<sequence length="562" mass="63871">MATDLSPLLALFGEQVTKQFLSESISMLDNFIFAMAPLGIVTAVVSAIRVCGGPSLRAFIGRAQEGGGIAESELCSSTSRDVCELYHNGAIVRVFGRPKILEIVHDRHTTDFYHQGGAQKPRCGIYYFRDYIKTQSAEQAGWEEVKPLIQSDVEDGKPAGEDDNLEKEVGIPEDVVMTAFRDHNFEILRLLLKEGGNLSKIPPEILGAADFGVESQFKKLEYVLEHQQQSFEVSEDLFREVVGSRFCNSHMVSLLLSRRHEEVLLADELSLAAAQMWDGENILSELVSHHNERKHWNIEDSSGGREVDDDGDSEDNCDPSEAVSGIHCACCGVSLSDREAYLIEDRENHEESEESEKREDSEGSDDYKKSRDSKDQKESNDYENYKDGKESEGHEENKSFEDHEDSGESKNHQESEDQQESDQEESKDFEYHEDSDESEDYHDLEVFEGYESYEDYQDYEDNDVEEQSEDKGDDADSDTDSFEFEDDREYWDLCRKIACDWSWYSWGDSLHRHSITDGNWGEGADDGSSDRDSNSEAHRDEEDEANYDELRGLEQGDDENNS</sequence>
<evidence type="ECO:0000313" key="3">
    <source>
        <dbReference type="Proteomes" id="UP000015530"/>
    </source>
</evidence>
<feature type="compositionally biased region" description="Acidic residues" evidence="1">
    <location>
        <begin position="307"/>
        <end position="318"/>
    </location>
</feature>
<dbReference type="HOGENOM" id="CLU_484843_0_0_1"/>
<accession>T0KS85</accession>
<proteinExistence type="predicted"/>
<evidence type="ECO:0008006" key="4">
    <source>
        <dbReference type="Google" id="ProtNLM"/>
    </source>
</evidence>
<feature type="compositionally biased region" description="Basic and acidic residues" evidence="1">
    <location>
        <begin position="528"/>
        <end position="540"/>
    </location>
</feature>
<dbReference type="Proteomes" id="UP000015530">
    <property type="component" value="Unassembled WGS sequence"/>
</dbReference>
<feature type="region of interest" description="Disordered" evidence="1">
    <location>
        <begin position="294"/>
        <end position="319"/>
    </location>
</feature>
<protein>
    <recommendedName>
        <fullName evidence="4">Ankyrin repeat protein</fullName>
    </recommendedName>
</protein>
<gene>
    <name evidence="2" type="ORF">CGLO_04561</name>
</gene>
<dbReference type="EMBL" id="AMYD01000919">
    <property type="protein sequence ID" value="EQB55518.1"/>
    <property type="molecule type" value="Genomic_DNA"/>
</dbReference>
<dbReference type="STRING" id="1237896.T0KS85"/>
<feature type="compositionally biased region" description="Acidic residues" evidence="1">
    <location>
        <begin position="433"/>
        <end position="484"/>
    </location>
</feature>
<organism evidence="2 3">
    <name type="scientific">Colletotrichum gloeosporioides (strain Cg-14)</name>
    <name type="common">Anthracnose fungus</name>
    <name type="synonym">Glomerella cingulata</name>
    <dbReference type="NCBI Taxonomy" id="1237896"/>
    <lineage>
        <taxon>Eukaryota</taxon>
        <taxon>Fungi</taxon>
        <taxon>Dikarya</taxon>
        <taxon>Ascomycota</taxon>
        <taxon>Pezizomycotina</taxon>
        <taxon>Sordariomycetes</taxon>
        <taxon>Hypocreomycetidae</taxon>
        <taxon>Glomerellales</taxon>
        <taxon>Glomerellaceae</taxon>
        <taxon>Colletotrichum</taxon>
        <taxon>Colletotrichum gloeosporioides species complex</taxon>
    </lineage>
</organism>
<feature type="region of interest" description="Disordered" evidence="1">
    <location>
        <begin position="514"/>
        <end position="562"/>
    </location>
</feature>
<reference evidence="3" key="1">
    <citation type="journal article" date="2013" name="Mol. Plant Microbe Interact.">
        <title>Global aspects of pacC regulation of pathogenicity genes in Colletotrichum gloeosporioides as revealed by transcriptome analysis.</title>
        <authorList>
            <person name="Alkan N."/>
            <person name="Meng X."/>
            <person name="Friedlander G."/>
            <person name="Reuveni E."/>
            <person name="Sukno S."/>
            <person name="Sherman A."/>
            <person name="Thon M."/>
            <person name="Fluhr R."/>
            <person name="Prusky D."/>
        </authorList>
    </citation>
    <scope>NUCLEOTIDE SEQUENCE [LARGE SCALE GENOMIC DNA]</scope>
    <source>
        <strain evidence="3">Cg-14</strain>
    </source>
</reference>
<dbReference type="OrthoDB" id="7464126at2759"/>
<evidence type="ECO:0000256" key="1">
    <source>
        <dbReference type="SAM" id="MobiDB-lite"/>
    </source>
</evidence>
<name>T0KS85_COLGC</name>
<feature type="compositionally biased region" description="Basic and acidic residues" evidence="1">
    <location>
        <begin position="294"/>
        <end position="306"/>
    </location>
</feature>
<dbReference type="AlphaFoldDB" id="T0KS85"/>
<feature type="compositionally biased region" description="Basic and acidic residues" evidence="1">
    <location>
        <begin position="345"/>
        <end position="415"/>
    </location>
</feature>
<feature type="region of interest" description="Disordered" evidence="1">
    <location>
        <begin position="345"/>
        <end position="484"/>
    </location>
</feature>
<comment type="caution">
    <text evidence="2">The sequence shown here is derived from an EMBL/GenBank/DDBJ whole genome shotgun (WGS) entry which is preliminary data.</text>
</comment>
<evidence type="ECO:0000313" key="2">
    <source>
        <dbReference type="EMBL" id="EQB55518.1"/>
    </source>
</evidence>